<comment type="caution">
    <text evidence="1">The sequence shown here is derived from an EMBL/GenBank/DDBJ whole genome shotgun (WGS) entry which is preliminary data.</text>
</comment>
<name>A0A852TT65_9ACTN</name>
<organism evidence="1 2">
    <name type="scientific">Spinactinospora alkalitolerans</name>
    <dbReference type="NCBI Taxonomy" id="687207"/>
    <lineage>
        <taxon>Bacteria</taxon>
        <taxon>Bacillati</taxon>
        <taxon>Actinomycetota</taxon>
        <taxon>Actinomycetes</taxon>
        <taxon>Streptosporangiales</taxon>
        <taxon>Nocardiopsidaceae</taxon>
        <taxon>Spinactinospora</taxon>
    </lineage>
</organism>
<gene>
    <name evidence="1" type="ORF">HDA32_001607</name>
</gene>
<dbReference type="InterPro" id="IPR027266">
    <property type="entry name" value="TrmE/GcvT-like"/>
</dbReference>
<accession>A0A852TT65</accession>
<dbReference type="GO" id="GO:0008115">
    <property type="term" value="F:sarcosine oxidase activity"/>
    <property type="evidence" value="ECO:0007669"/>
    <property type="project" value="UniProtKB-EC"/>
</dbReference>
<dbReference type="EMBL" id="JACCCC010000001">
    <property type="protein sequence ID" value="NYE46487.1"/>
    <property type="molecule type" value="Genomic_DNA"/>
</dbReference>
<sequence>MNPSARAPLTRGAGPDAAVSVRELPPYAQVELRVDPEEAAPAARMAAEFLSCALPGPGRACGDGRPHVLWHGPGRYLVVDESATGRGLAIGLACALGGEYGAVCGSVVDVSARYAVLELCGPGAEGVLARDCAPPPRPRAFAPGRYAPTTLAGVRVGLHRPGPSPSYRVLVPADRAGHVLDRLLETARGRRS</sequence>
<dbReference type="Gene3D" id="3.30.1360.120">
    <property type="entry name" value="Probable tRNA modification gtpase trme, domain 1"/>
    <property type="match status" value="1"/>
</dbReference>
<reference evidence="1 2" key="1">
    <citation type="submission" date="2020-07" db="EMBL/GenBank/DDBJ databases">
        <title>Sequencing the genomes of 1000 actinobacteria strains.</title>
        <authorList>
            <person name="Klenk H.-P."/>
        </authorList>
    </citation>
    <scope>NUCLEOTIDE SEQUENCE [LARGE SCALE GENOMIC DNA]</scope>
    <source>
        <strain evidence="1 2">CXB654</strain>
    </source>
</reference>
<dbReference type="Proteomes" id="UP000589036">
    <property type="component" value="Unassembled WGS sequence"/>
</dbReference>
<keyword evidence="2" id="KW-1185">Reference proteome</keyword>
<dbReference type="SUPFAM" id="SSF103025">
    <property type="entry name" value="Folate-binding domain"/>
    <property type="match status" value="1"/>
</dbReference>
<dbReference type="RefSeq" id="WP_179642584.1">
    <property type="nucleotide sequence ID" value="NZ_BAAAYY010000022.1"/>
</dbReference>
<dbReference type="EC" id="1.5.3.1" evidence="1"/>
<dbReference type="Gene3D" id="3.30.70.1520">
    <property type="entry name" value="Heterotetrameric sarcosine oxidase"/>
    <property type="match status" value="1"/>
</dbReference>
<keyword evidence="1" id="KW-0560">Oxidoreductase</keyword>
<dbReference type="AlphaFoldDB" id="A0A852TT65"/>
<protein>
    <submittedName>
        <fullName evidence="1">Sarcosine oxidase subunit gamma</fullName>
        <ecNumber evidence="1">1.5.3.1</ecNumber>
    </submittedName>
</protein>
<evidence type="ECO:0000313" key="2">
    <source>
        <dbReference type="Proteomes" id="UP000589036"/>
    </source>
</evidence>
<proteinExistence type="predicted"/>
<evidence type="ECO:0000313" key="1">
    <source>
        <dbReference type="EMBL" id="NYE46487.1"/>
    </source>
</evidence>